<keyword evidence="4 12" id="KW-0328">Glycosyltransferase</keyword>
<dbReference type="AlphaFoldDB" id="G7E4Y8"/>
<feature type="transmembrane region" description="Helical" evidence="12">
    <location>
        <begin position="892"/>
        <end position="911"/>
    </location>
</feature>
<evidence type="ECO:0000256" key="5">
    <source>
        <dbReference type="ARBA" id="ARBA00022679"/>
    </source>
</evidence>
<dbReference type="InterPro" id="IPR013616">
    <property type="entry name" value="Chitin_synth_N"/>
</dbReference>
<keyword evidence="8 12" id="KW-0472">Membrane</keyword>
<proteinExistence type="inferred from homology"/>
<comment type="catalytic activity">
    <reaction evidence="12">
        <text>[(1-&gt;4)-N-acetyl-beta-D-glucosaminyl](n) + UDP-N-acetyl-alpha-D-glucosamine = [(1-&gt;4)-N-acetyl-beta-D-glucosaminyl](n+1) + UDP + H(+)</text>
        <dbReference type="Rhea" id="RHEA:16637"/>
        <dbReference type="Rhea" id="RHEA-COMP:9593"/>
        <dbReference type="Rhea" id="RHEA-COMP:9595"/>
        <dbReference type="ChEBI" id="CHEBI:15378"/>
        <dbReference type="ChEBI" id="CHEBI:17029"/>
        <dbReference type="ChEBI" id="CHEBI:57705"/>
        <dbReference type="ChEBI" id="CHEBI:58223"/>
        <dbReference type="EC" id="2.4.1.16"/>
    </reaction>
</comment>
<comment type="caution">
    <text evidence="15">The sequence shown here is derived from an EMBL/GenBank/DDBJ whole genome shotgun (WGS) entry which is preliminary data.</text>
</comment>
<accession>G7E4Y8</accession>
<feature type="compositionally biased region" description="Low complexity" evidence="13">
    <location>
        <begin position="29"/>
        <end position="43"/>
    </location>
</feature>
<reference evidence="15 16" key="2">
    <citation type="journal article" date="2012" name="Open Biol.">
        <title>Characteristics of nucleosomes and linker DNA regions on the genome of the basidiomycete Mixia osmundae revealed by mono- and dinucleosome mapping.</title>
        <authorList>
            <person name="Nishida H."/>
            <person name="Kondo S."/>
            <person name="Matsumoto T."/>
            <person name="Suzuki Y."/>
            <person name="Yoshikawa H."/>
            <person name="Taylor T.D."/>
            <person name="Sugiyama J."/>
        </authorList>
    </citation>
    <scope>NUCLEOTIDE SEQUENCE [LARGE SCALE GENOMIC DNA]</scope>
    <source>
        <strain evidence="16">CBS 9802 / IAM 14324 / JCM 22182 / KY 12970</strain>
    </source>
</reference>
<dbReference type="GO" id="GO:0005886">
    <property type="term" value="C:plasma membrane"/>
    <property type="evidence" value="ECO:0007669"/>
    <property type="project" value="UniProtKB-SubCell"/>
</dbReference>
<dbReference type="GO" id="GO:0006031">
    <property type="term" value="P:chitin biosynthetic process"/>
    <property type="evidence" value="ECO:0007669"/>
    <property type="project" value="UniProtKB-UniRule"/>
</dbReference>
<dbReference type="RefSeq" id="XP_014566320.1">
    <property type="nucleotide sequence ID" value="XM_014710834.1"/>
</dbReference>
<evidence type="ECO:0000256" key="13">
    <source>
        <dbReference type="SAM" id="MobiDB-lite"/>
    </source>
</evidence>
<feature type="region of interest" description="Disordered" evidence="13">
    <location>
        <begin position="819"/>
        <end position="838"/>
    </location>
</feature>
<dbReference type="SUPFAM" id="SSF53448">
    <property type="entry name" value="Nucleotide-diphospho-sugar transferases"/>
    <property type="match status" value="1"/>
</dbReference>
<feature type="region of interest" description="Disordered" evidence="13">
    <location>
        <begin position="148"/>
        <end position="168"/>
    </location>
</feature>
<gene>
    <name evidence="15" type="primary">Mo04578</name>
    <name evidence="15" type="ORF">E5Q_04578</name>
</gene>
<feature type="compositionally biased region" description="Basic and acidic residues" evidence="13">
    <location>
        <begin position="1"/>
        <end position="12"/>
    </location>
</feature>
<dbReference type="GO" id="GO:0030428">
    <property type="term" value="C:cell septum"/>
    <property type="evidence" value="ECO:0007669"/>
    <property type="project" value="TreeGrafter"/>
</dbReference>
<evidence type="ECO:0000259" key="14">
    <source>
        <dbReference type="Pfam" id="PF08407"/>
    </source>
</evidence>
<keyword evidence="5 12" id="KW-0808">Transferase</keyword>
<feature type="compositionally biased region" description="Polar residues" evidence="13">
    <location>
        <begin position="44"/>
        <end position="73"/>
    </location>
</feature>
<comment type="similarity">
    <text evidence="11">Belongs to the chitin synthase family. Class III subfamily.</text>
</comment>
<dbReference type="STRING" id="764103.G7E4Y8"/>
<keyword evidence="9 12" id="KW-0961">Cell wall biogenesis/degradation</keyword>
<feature type="transmembrane region" description="Helical" evidence="12">
    <location>
        <begin position="917"/>
        <end position="942"/>
    </location>
</feature>
<keyword evidence="16" id="KW-1185">Reference proteome</keyword>
<dbReference type="GO" id="GO:0004100">
    <property type="term" value="F:chitin synthase activity"/>
    <property type="evidence" value="ECO:0007669"/>
    <property type="project" value="UniProtKB-UniRule"/>
</dbReference>
<reference evidence="15 16" key="1">
    <citation type="journal article" date="2011" name="J. Gen. Appl. Microbiol.">
        <title>Draft genome sequencing of the enigmatic basidiomycete Mixia osmundae.</title>
        <authorList>
            <person name="Nishida H."/>
            <person name="Nagatsuka Y."/>
            <person name="Sugiyama J."/>
        </authorList>
    </citation>
    <scope>NUCLEOTIDE SEQUENCE [LARGE SCALE GENOMIC DNA]</scope>
    <source>
        <strain evidence="16">CBS 9802 / IAM 14324 / JCM 22182 / KY 12970</strain>
    </source>
</reference>
<evidence type="ECO:0000313" key="16">
    <source>
        <dbReference type="Proteomes" id="UP000009131"/>
    </source>
</evidence>
<evidence type="ECO:0000256" key="2">
    <source>
        <dbReference type="ARBA" id="ARBA00012543"/>
    </source>
</evidence>
<dbReference type="OMA" id="ANEFTHM"/>
<feature type="transmembrane region" description="Helical" evidence="12">
    <location>
        <begin position="678"/>
        <end position="699"/>
    </location>
</feature>
<dbReference type="Pfam" id="PF08407">
    <property type="entry name" value="Chitin_synth_1N"/>
    <property type="match status" value="1"/>
</dbReference>
<dbReference type="OrthoDB" id="26569at2759"/>
<evidence type="ECO:0000256" key="7">
    <source>
        <dbReference type="ARBA" id="ARBA00022989"/>
    </source>
</evidence>
<protein>
    <recommendedName>
        <fullName evidence="2 12">Chitin synthase</fullName>
        <ecNumber evidence="2 12">2.4.1.16</ecNumber>
    </recommendedName>
</protein>
<dbReference type="HOGENOM" id="CLU_004760_0_1_1"/>
<evidence type="ECO:0000256" key="9">
    <source>
        <dbReference type="ARBA" id="ARBA00023316"/>
    </source>
</evidence>
<keyword evidence="3 12" id="KW-1003">Cell membrane</keyword>
<dbReference type="Proteomes" id="UP000009131">
    <property type="component" value="Unassembled WGS sequence"/>
</dbReference>
<dbReference type="InterPro" id="IPR004835">
    <property type="entry name" value="Chitin_synth"/>
</dbReference>
<name>G7E4Y8_MIXOS</name>
<dbReference type="Pfam" id="PF01644">
    <property type="entry name" value="Chitin_synth_1"/>
    <property type="match status" value="1"/>
</dbReference>
<evidence type="ECO:0000256" key="12">
    <source>
        <dbReference type="RuleBase" id="RU366040"/>
    </source>
</evidence>
<feature type="region of interest" description="Disordered" evidence="13">
    <location>
        <begin position="1"/>
        <end position="126"/>
    </location>
</feature>
<feature type="transmembrane region" description="Helical" evidence="12">
    <location>
        <begin position="711"/>
        <end position="732"/>
    </location>
</feature>
<evidence type="ECO:0000256" key="3">
    <source>
        <dbReference type="ARBA" id="ARBA00022475"/>
    </source>
</evidence>
<organism evidence="15 16">
    <name type="scientific">Mixia osmundae (strain CBS 9802 / IAM 14324 / JCM 22182 / KY 12970)</name>
    <dbReference type="NCBI Taxonomy" id="764103"/>
    <lineage>
        <taxon>Eukaryota</taxon>
        <taxon>Fungi</taxon>
        <taxon>Dikarya</taxon>
        <taxon>Basidiomycota</taxon>
        <taxon>Pucciniomycotina</taxon>
        <taxon>Mixiomycetes</taxon>
        <taxon>Mixiales</taxon>
        <taxon>Mixiaceae</taxon>
        <taxon>Mixia</taxon>
    </lineage>
</organism>
<evidence type="ECO:0000256" key="8">
    <source>
        <dbReference type="ARBA" id="ARBA00023136"/>
    </source>
</evidence>
<dbReference type="InParanoid" id="G7E4Y8"/>
<dbReference type="InterPro" id="IPR029044">
    <property type="entry name" value="Nucleotide-diphossugar_trans"/>
</dbReference>
<evidence type="ECO:0000256" key="4">
    <source>
        <dbReference type="ARBA" id="ARBA00022676"/>
    </source>
</evidence>
<dbReference type="EMBL" id="BABT02000146">
    <property type="protein sequence ID" value="GAA97898.1"/>
    <property type="molecule type" value="Genomic_DNA"/>
</dbReference>
<evidence type="ECO:0000256" key="6">
    <source>
        <dbReference type="ARBA" id="ARBA00022692"/>
    </source>
</evidence>
<dbReference type="PANTHER" id="PTHR22914">
    <property type="entry name" value="CHITIN SYNTHASE"/>
    <property type="match status" value="1"/>
</dbReference>
<dbReference type="GO" id="GO:0071555">
    <property type="term" value="P:cell wall organization"/>
    <property type="evidence" value="ECO:0007669"/>
    <property type="project" value="UniProtKB-KW"/>
</dbReference>
<feature type="transmembrane region" description="Helical" evidence="12">
    <location>
        <begin position="758"/>
        <end position="780"/>
    </location>
</feature>
<evidence type="ECO:0000256" key="10">
    <source>
        <dbReference type="ARBA" id="ARBA00024009"/>
    </source>
</evidence>
<evidence type="ECO:0000256" key="11">
    <source>
        <dbReference type="ARBA" id="ARBA00038055"/>
    </source>
</evidence>
<dbReference type="CDD" id="cd04190">
    <property type="entry name" value="Chitin_synth_C"/>
    <property type="match status" value="1"/>
</dbReference>
<feature type="transmembrane region" description="Helical" evidence="12">
    <location>
        <begin position="601"/>
        <end position="622"/>
    </location>
</feature>
<comment type="subcellular location">
    <subcellularLocation>
        <location evidence="1 12">Cell membrane</location>
        <topology evidence="1 12">Multi-pass membrane protein</topology>
    </subcellularLocation>
</comment>
<keyword evidence="6 12" id="KW-0812">Transmembrane</keyword>
<evidence type="ECO:0000313" key="15">
    <source>
        <dbReference type="EMBL" id="GAA97898.1"/>
    </source>
</evidence>
<sequence>MSGYSRHDEYDARQQTGHHAAQEYDEEYGQPTQQGGQYGYQQTNNASQSTHTLVSPTVSRMPSGRSTSSATHAQQQQQQQQQPYSAYPPSPHRSTSPGYQFNDYGYPVGQYPGSFAAPDGNTQASESHLIKRDSTMAAWQARQNRPMDWQEGAPGASDGKGAGLKRAGTRRVKLTRGHYVVDHKVPTPVSRANEPIILPSAGDPNEFDNLRYTAATVDPDDFTVDNGWILRPVQMNRQTDLLIAITYYNEDKILLARTLHSVMLNVRDMVKAKWSEFRQAAAGDNGTASGDLSWKRIVVSLIFDGVGPADKSALDVLATMGIYQDGIIQGSVDGQDTVAHIFEFTSALSMSPKLKLVTPTPNDPASMVPVQFIFCLKAKNEKKINSHRWLFNGLARQLSPEVVVLIDAGTKPGARSIYYLWEAFYHEENLGGACGEIHAMIKGGKKLINPLVAAQMFEYKVANILDKPTESAFGYVSVLPGAFSAYRWTAIQGRPLSQYFHGDHSLAARLGKDGVQGMSIFKSNMYLAEDRILCFELVAKANARWTLGYVKPSKAETDVPESVVELIGQRRRWLNGSFAASLYSLAHFGRIYRSNHGIIRMFFLHIQAIYTIFGTFLGWFALANWLETFKLITEIVATNLFDPSSLSNEIDRKCWAGSPFEHNPNGTFVQKHNMLGTINFFLVDIYLATLMTVLVLSLGNRPKGEPAAYTAAFVIFGLLAAWLMAATIVLTIRSFCPITDEIQKAGGSVLTVLFNNDYGPIMAGLAGTFGLYILSGLLYLDPWHIPFAMPQYCVVAPSFTNVLNVFAFCNLHDVSWGTKGSDSAASLPKAKVEKDKDKEDEPAVVQVYDRLQADVDADFKLTISRALSPHIVEEEVAARDPDDCNKQFRTRLVAIWLFTNVVLAVAVGRLSKRNQTHYFQALLLATFAVNLVRFLGLLYFLIGAYTFRFIRLCAGWFKCSGSR</sequence>
<keyword evidence="7 12" id="KW-1133">Transmembrane helix</keyword>
<feature type="domain" description="Chitin synthase N-terminal" evidence="14">
    <location>
        <begin position="169"/>
        <end position="240"/>
    </location>
</feature>
<dbReference type="PANTHER" id="PTHR22914:SF11">
    <property type="entry name" value="CHITIN SYNTHASE B"/>
    <property type="match status" value="1"/>
</dbReference>
<dbReference type="eggNOG" id="KOG2571">
    <property type="taxonomic scope" value="Eukaryota"/>
</dbReference>
<comment type="function">
    <text evidence="10 12">Polymerizes chitin, a structural polymer of the cell wall and septum, by transferring the sugar moiety of UDP-GlcNAc to the non-reducing end of the growing chitin polymer.</text>
</comment>
<evidence type="ECO:0000256" key="1">
    <source>
        <dbReference type="ARBA" id="ARBA00004651"/>
    </source>
</evidence>
<dbReference type="EC" id="2.4.1.16" evidence="2 12"/>